<dbReference type="InterPro" id="IPR003439">
    <property type="entry name" value="ABC_transporter-like_ATP-bd"/>
</dbReference>
<evidence type="ECO:0000256" key="7">
    <source>
        <dbReference type="ARBA" id="ARBA00023136"/>
    </source>
</evidence>
<gene>
    <name evidence="9" type="primary">ftsE</name>
    <name evidence="11" type="ORF">A3A97_03010</name>
</gene>
<dbReference type="AlphaFoldDB" id="A0A1G2PT32"/>
<organism evidence="11 12">
    <name type="scientific">Candidatus Terrybacteria bacterium RIFCSPLOWO2_01_FULL_40_23</name>
    <dbReference type="NCBI Taxonomy" id="1802366"/>
    <lineage>
        <taxon>Bacteria</taxon>
        <taxon>Candidatus Terryibacteriota</taxon>
    </lineage>
</organism>
<dbReference type="InterPro" id="IPR015854">
    <property type="entry name" value="ABC_transpr_LolD-like"/>
</dbReference>
<dbReference type="SUPFAM" id="SSF52540">
    <property type="entry name" value="P-loop containing nucleoside triphosphate hydrolases"/>
    <property type="match status" value="1"/>
</dbReference>
<keyword evidence="4 9" id="KW-0132">Cell division</keyword>
<evidence type="ECO:0000256" key="1">
    <source>
        <dbReference type="ARBA" id="ARBA00005417"/>
    </source>
</evidence>
<keyword evidence="7 9" id="KW-0472">Membrane</keyword>
<dbReference type="GO" id="GO:0051301">
    <property type="term" value="P:cell division"/>
    <property type="evidence" value="ECO:0007669"/>
    <property type="project" value="UniProtKB-UniRule"/>
</dbReference>
<keyword evidence="6 9" id="KW-0067">ATP-binding</keyword>
<evidence type="ECO:0000259" key="10">
    <source>
        <dbReference type="PROSITE" id="PS50893"/>
    </source>
</evidence>
<evidence type="ECO:0000256" key="5">
    <source>
        <dbReference type="ARBA" id="ARBA00022741"/>
    </source>
</evidence>
<comment type="subunit">
    <text evidence="9">Homodimer. Forms a membrane-associated complex with FtsX.</text>
</comment>
<keyword evidence="3 9" id="KW-1003">Cell membrane</keyword>
<evidence type="ECO:0000313" key="11">
    <source>
        <dbReference type="EMBL" id="OHA51484.1"/>
    </source>
</evidence>
<dbReference type="PANTHER" id="PTHR24220">
    <property type="entry name" value="IMPORT ATP-BINDING PROTEIN"/>
    <property type="match status" value="1"/>
</dbReference>
<dbReference type="PANTHER" id="PTHR24220:SF470">
    <property type="entry name" value="CELL DIVISION ATP-BINDING PROTEIN FTSE"/>
    <property type="match status" value="1"/>
</dbReference>
<evidence type="ECO:0000256" key="9">
    <source>
        <dbReference type="RuleBase" id="RU365094"/>
    </source>
</evidence>
<feature type="domain" description="ABC transporter" evidence="10">
    <location>
        <begin position="2"/>
        <end position="227"/>
    </location>
</feature>
<dbReference type="Pfam" id="PF00005">
    <property type="entry name" value="ABC_tran"/>
    <property type="match status" value="1"/>
</dbReference>
<dbReference type="InterPro" id="IPR003593">
    <property type="entry name" value="AAA+_ATPase"/>
</dbReference>
<dbReference type="Gene3D" id="3.40.50.300">
    <property type="entry name" value="P-loop containing nucleotide triphosphate hydrolases"/>
    <property type="match status" value="1"/>
</dbReference>
<reference evidence="11 12" key="1">
    <citation type="journal article" date="2016" name="Nat. Commun.">
        <title>Thousands of microbial genomes shed light on interconnected biogeochemical processes in an aquifer system.</title>
        <authorList>
            <person name="Anantharaman K."/>
            <person name="Brown C.T."/>
            <person name="Hug L.A."/>
            <person name="Sharon I."/>
            <person name="Castelle C.J."/>
            <person name="Probst A.J."/>
            <person name="Thomas B.C."/>
            <person name="Singh A."/>
            <person name="Wilkins M.J."/>
            <person name="Karaoz U."/>
            <person name="Brodie E.L."/>
            <person name="Williams K.H."/>
            <person name="Hubbard S.S."/>
            <person name="Banfield J.F."/>
        </authorList>
    </citation>
    <scope>NUCLEOTIDE SEQUENCE [LARGE SCALE GENOMIC DNA]</scope>
</reference>
<keyword evidence="5 9" id="KW-0547">Nucleotide-binding</keyword>
<comment type="function">
    <text evidence="9">Part of the ABC transporter FtsEX involved in cellular division.</text>
</comment>
<comment type="caution">
    <text evidence="11">The sequence shown here is derived from an EMBL/GenBank/DDBJ whole genome shotgun (WGS) entry which is preliminary data.</text>
</comment>
<dbReference type="GO" id="GO:0005524">
    <property type="term" value="F:ATP binding"/>
    <property type="evidence" value="ECO:0007669"/>
    <property type="project" value="UniProtKB-UniRule"/>
</dbReference>
<accession>A0A1G2PT32</accession>
<dbReference type="GO" id="GO:0016887">
    <property type="term" value="F:ATP hydrolysis activity"/>
    <property type="evidence" value="ECO:0007669"/>
    <property type="project" value="InterPro"/>
</dbReference>
<sequence>MIRFENVTKQYGKDIPAVEDISFNVAKGEFVSLVGHSGAGKSTLLKLLIVEDRPSSGEVFLDDVNVNKVSPAQLPKIRRKVGAIFQDFRLLPDRNAWENIAFALEVSGASSKDINSIVSQVLKLVGLEDKAKKFPKQLSGGEKQRVAIARALVHNPDVIVADEPTGNLDPVTSWDIIRLLARINELGGTSIILATHDREIVNALERRVITLDHGRLIRDEIKGRYVL</sequence>
<keyword evidence="8 9" id="KW-0131">Cell cycle</keyword>
<evidence type="ECO:0000256" key="8">
    <source>
        <dbReference type="ARBA" id="ARBA00023306"/>
    </source>
</evidence>
<dbReference type="GO" id="GO:0022857">
    <property type="term" value="F:transmembrane transporter activity"/>
    <property type="evidence" value="ECO:0007669"/>
    <property type="project" value="TreeGrafter"/>
</dbReference>
<dbReference type="FunFam" id="3.40.50.300:FF:000056">
    <property type="entry name" value="Cell division ATP-binding protein FtsE"/>
    <property type="match status" value="1"/>
</dbReference>
<evidence type="ECO:0000256" key="6">
    <source>
        <dbReference type="ARBA" id="ARBA00022840"/>
    </source>
</evidence>
<proteinExistence type="inferred from homology"/>
<dbReference type="SMART" id="SM00382">
    <property type="entry name" value="AAA"/>
    <property type="match status" value="1"/>
</dbReference>
<comment type="subcellular location">
    <subcellularLocation>
        <location evidence="9">Cell membrane</location>
        <topology evidence="9">Peripheral membrane protein</topology>
        <orientation evidence="9">Cytoplasmic side</orientation>
    </subcellularLocation>
</comment>
<comment type="similarity">
    <text evidence="1 9">Belongs to the ABC transporter superfamily.</text>
</comment>
<protein>
    <recommendedName>
        <fullName evidence="2 9">Cell division ATP-binding protein FtsE</fullName>
    </recommendedName>
</protein>
<dbReference type="EMBL" id="MHSW01000022">
    <property type="protein sequence ID" value="OHA51484.1"/>
    <property type="molecule type" value="Genomic_DNA"/>
</dbReference>
<evidence type="ECO:0000313" key="12">
    <source>
        <dbReference type="Proteomes" id="UP000176951"/>
    </source>
</evidence>
<dbReference type="PROSITE" id="PS50893">
    <property type="entry name" value="ABC_TRANSPORTER_2"/>
    <property type="match status" value="1"/>
</dbReference>
<evidence type="ECO:0000256" key="3">
    <source>
        <dbReference type="ARBA" id="ARBA00022475"/>
    </source>
</evidence>
<dbReference type="GO" id="GO:0005886">
    <property type="term" value="C:plasma membrane"/>
    <property type="evidence" value="ECO:0007669"/>
    <property type="project" value="UniProtKB-SubCell"/>
</dbReference>
<dbReference type="InterPro" id="IPR017871">
    <property type="entry name" value="ABC_transporter-like_CS"/>
</dbReference>
<dbReference type="InterPro" id="IPR005286">
    <property type="entry name" value="Cell_div_FtsE"/>
</dbReference>
<evidence type="ECO:0000256" key="2">
    <source>
        <dbReference type="ARBA" id="ARBA00020019"/>
    </source>
</evidence>
<dbReference type="NCBIfam" id="TIGR02673">
    <property type="entry name" value="FtsE"/>
    <property type="match status" value="1"/>
</dbReference>
<dbReference type="InterPro" id="IPR027417">
    <property type="entry name" value="P-loop_NTPase"/>
</dbReference>
<name>A0A1G2PT32_9BACT</name>
<dbReference type="Proteomes" id="UP000176951">
    <property type="component" value="Unassembled WGS sequence"/>
</dbReference>
<dbReference type="PROSITE" id="PS00211">
    <property type="entry name" value="ABC_TRANSPORTER_1"/>
    <property type="match status" value="1"/>
</dbReference>
<evidence type="ECO:0000256" key="4">
    <source>
        <dbReference type="ARBA" id="ARBA00022618"/>
    </source>
</evidence>